<dbReference type="EMBL" id="JACXWA010000011">
    <property type="protein sequence ID" value="MBD3869887.1"/>
    <property type="molecule type" value="Genomic_DNA"/>
</dbReference>
<dbReference type="Pfam" id="PF13302">
    <property type="entry name" value="Acetyltransf_3"/>
    <property type="match status" value="1"/>
</dbReference>
<evidence type="ECO:0000256" key="1">
    <source>
        <dbReference type="SAM" id="MobiDB-lite"/>
    </source>
</evidence>
<dbReference type="InterPro" id="IPR016181">
    <property type="entry name" value="Acyl_CoA_acyltransferase"/>
</dbReference>
<dbReference type="PANTHER" id="PTHR43415">
    <property type="entry name" value="SPERMIDINE N(1)-ACETYLTRANSFERASE"/>
    <property type="match status" value="1"/>
</dbReference>
<sequence length="208" mass="23416">MLITGASLGKRQEGGAEIRNPKSEIDEGRRRDMTYGWEGEKVRLVPLDRDKHLDNALKWFNDPDITEWLETGDWPLTRGAEEDFFRAAERQDRVSVQFAVESLQGEHVGFSGLRSIDWQSRVAVSGSVIGRKDLWSKGLGGDAVTVRNRYAFDVLGLRLLIASVIAGNSRSLAMLAKAGYEEAGRVPERYWKRGAYRDQILLALHRDG</sequence>
<evidence type="ECO:0000313" key="4">
    <source>
        <dbReference type="Proteomes" id="UP000598633"/>
    </source>
</evidence>
<dbReference type="InterPro" id="IPR000182">
    <property type="entry name" value="GNAT_dom"/>
</dbReference>
<name>A0A8J6Y4B7_9BACT</name>
<accession>A0A8J6Y4B7</accession>
<comment type="caution">
    <text evidence="3">The sequence shown here is derived from an EMBL/GenBank/DDBJ whole genome shotgun (WGS) entry which is preliminary data.</text>
</comment>
<reference evidence="3 4" key="1">
    <citation type="submission" date="2020-08" db="EMBL/GenBank/DDBJ databases">
        <title>Acidobacteriota in marine sediments use diverse sulfur dissimilation pathways.</title>
        <authorList>
            <person name="Wasmund K."/>
        </authorList>
    </citation>
    <scope>NUCLEOTIDE SEQUENCE [LARGE SCALE GENOMIC DNA]</scope>
    <source>
        <strain evidence="3">MAG AM3-A</strain>
    </source>
</reference>
<dbReference type="Gene3D" id="3.40.630.30">
    <property type="match status" value="1"/>
</dbReference>
<gene>
    <name evidence="3" type="ORF">IFJ97_00840</name>
</gene>
<organism evidence="3 4">
    <name type="scientific">Candidatus Sulfomarinibacter kjeldsenii</name>
    <dbReference type="NCBI Taxonomy" id="2885994"/>
    <lineage>
        <taxon>Bacteria</taxon>
        <taxon>Pseudomonadati</taxon>
        <taxon>Acidobacteriota</taxon>
        <taxon>Thermoanaerobaculia</taxon>
        <taxon>Thermoanaerobaculales</taxon>
        <taxon>Candidatus Sulfomarinibacteraceae</taxon>
        <taxon>Candidatus Sulfomarinibacter</taxon>
    </lineage>
</organism>
<dbReference type="PANTHER" id="PTHR43415:SF3">
    <property type="entry name" value="GNAT-FAMILY ACETYLTRANSFERASE"/>
    <property type="match status" value="1"/>
</dbReference>
<feature type="compositionally biased region" description="Basic and acidic residues" evidence="1">
    <location>
        <begin position="10"/>
        <end position="31"/>
    </location>
</feature>
<protein>
    <submittedName>
        <fullName evidence="3">GNAT family N-acetyltransferase</fullName>
    </submittedName>
</protein>
<feature type="domain" description="N-acetyltransferase" evidence="2">
    <location>
        <begin position="40"/>
        <end position="203"/>
    </location>
</feature>
<dbReference type="PROSITE" id="PS51186">
    <property type="entry name" value="GNAT"/>
    <property type="match status" value="1"/>
</dbReference>
<proteinExistence type="predicted"/>
<dbReference type="GO" id="GO:0016747">
    <property type="term" value="F:acyltransferase activity, transferring groups other than amino-acyl groups"/>
    <property type="evidence" value="ECO:0007669"/>
    <property type="project" value="InterPro"/>
</dbReference>
<dbReference type="AlphaFoldDB" id="A0A8J6Y4B7"/>
<feature type="region of interest" description="Disordered" evidence="1">
    <location>
        <begin position="1"/>
        <end position="31"/>
    </location>
</feature>
<evidence type="ECO:0000313" key="3">
    <source>
        <dbReference type="EMBL" id="MBD3869887.1"/>
    </source>
</evidence>
<dbReference type="Proteomes" id="UP000598633">
    <property type="component" value="Unassembled WGS sequence"/>
</dbReference>
<evidence type="ECO:0000259" key="2">
    <source>
        <dbReference type="PROSITE" id="PS51186"/>
    </source>
</evidence>
<dbReference type="SUPFAM" id="SSF55729">
    <property type="entry name" value="Acyl-CoA N-acyltransferases (Nat)"/>
    <property type="match status" value="1"/>
</dbReference>